<keyword evidence="1" id="KW-0812">Transmembrane</keyword>
<dbReference type="Proteomes" id="UP000318815">
    <property type="component" value="Unassembled WGS sequence"/>
</dbReference>
<protein>
    <submittedName>
        <fullName evidence="2">DUF1882 domain-containing protein</fullName>
    </submittedName>
</protein>
<keyword evidence="1" id="KW-0472">Membrane</keyword>
<accession>A0A5C6LSN5</accession>
<proteinExistence type="predicted"/>
<comment type="caution">
    <text evidence="2">The sequence shown here is derived from an EMBL/GenBank/DDBJ whole genome shotgun (WGS) entry which is preliminary data.</text>
</comment>
<organism evidence="2 3">
    <name type="scientific">Chitinophaga pinensis</name>
    <dbReference type="NCBI Taxonomy" id="79329"/>
    <lineage>
        <taxon>Bacteria</taxon>
        <taxon>Pseudomonadati</taxon>
        <taxon>Bacteroidota</taxon>
        <taxon>Chitinophagia</taxon>
        <taxon>Chitinophagales</taxon>
        <taxon>Chitinophagaceae</taxon>
        <taxon>Chitinophaga</taxon>
    </lineage>
</organism>
<dbReference type="OrthoDB" id="9899269at2"/>
<sequence>MNITYFRHIVKTPFPLLSSIYLNVITHISYLFVIGRHTYNKHRSINTCLTESLINQHFNLFKLIFSS</sequence>
<dbReference type="EMBL" id="VOHS01000010">
    <property type="protein sequence ID" value="TWW00271.1"/>
    <property type="molecule type" value="Genomic_DNA"/>
</dbReference>
<feature type="transmembrane region" description="Helical" evidence="1">
    <location>
        <begin position="12"/>
        <end position="33"/>
    </location>
</feature>
<gene>
    <name evidence="2" type="ORF">FEF09_12825</name>
</gene>
<evidence type="ECO:0000313" key="3">
    <source>
        <dbReference type="Proteomes" id="UP000318815"/>
    </source>
</evidence>
<keyword evidence="1" id="KW-1133">Transmembrane helix</keyword>
<name>A0A5C6LSN5_9BACT</name>
<keyword evidence="3" id="KW-1185">Reference proteome</keyword>
<dbReference type="AlphaFoldDB" id="A0A5C6LSN5"/>
<evidence type="ECO:0000313" key="2">
    <source>
        <dbReference type="EMBL" id="TWW00271.1"/>
    </source>
</evidence>
<reference evidence="2 3" key="1">
    <citation type="submission" date="2019-08" db="EMBL/GenBank/DDBJ databases">
        <title>Whole genome sequencing of chitin degrading bacteria Chitinophaga pinensis YS16.</title>
        <authorList>
            <person name="Singh R.P."/>
            <person name="Manchanda G."/>
            <person name="Maurya I.K."/>
            <person name="Joshi N.K."/>
            <person name="Srivastava A.K."/>
        </authorList>
    </citation>
    <scope>NUCLEOTIDE SEQUENCE [LARGE SCALE GENOMIC DNA]</scope>
    <source>
        <strain evidence="2 3">YS-16</strain>
    </source>
</reference>
<evidence type="ECO:0000256" key="1">
    <source>
        <dbReference type="SAM" id="Phobius"/>
    </source>
</evidence>